<feature type="region of interest" description="Disordered" evidence="11">
    <location>
        <begin position="66"/>
        <end position="101"/>
    </location>
</feature>
<keyword evidence="5" id="KW-0418">Kinase</keyword>
<dbReference type="GO" id="GO:0004674">
    <property type="term" value="F:protein serine/threonine kinase activity"/>
    <property type="evidence" value="ECO:0007669"/>
    <property type="project" value="UniProtKB-KW"/>
</dbReference>
<evidence type="ECO:0000256" key="11">
    <source>
        <dbReference type="SAM" id="MobiDB-lite"/>
    </source>
</evidence>
<dbReference type="PROSITE" id="PS00107">
    <property type="entry name" value="PROTEIN_KINASE_ATP"/>
    <property type="match status" value="1"/>
</dbReference>
<evidence type="ECO:0000256" key="5">
    <source>
        <dbReference type="ARBA" id="ARBA00022777"/>
    </source>
</evidence>
<dbReference type="Gene3D" id="1.10.510.10">
    <property type="entry name" value="Transferase(Phosphotransferase) domain 1"/>
    <property type="match status" value="1"/>
</dbReference>
<organism evidence="13 14">
    <name type="scientific">Scleroderma citrinum Foug A</name>
    <dbReference type="NCBI Taxonomy" id="1036808"/>
    <lineage>
        <taxon>Eukaryota</taxon>
        <taxon>Fungi</taxon>
        <taxon>Dikarya</taxon>
        <taxon>Basidiomycota</taxon>
        <taxon>Agaricomycotina</taxon>
        <taxon>Agaricomycetes</taxon>
        <taxon>Agaricomycetidae</taxon>
        <taxon>Boletales</taxon>
        <taxon>Sclerodermatineae</taxon>
        <taxon>Sclerodermataceae</taxon>
        <taxon>Scleroderma</taxon>
    </lineage>
</organism>
<dbReference type="PANTHER" id="PTHR24356">
    <property type="entry name" value="SERINE/THREONINE-PROTEIN KINASE"/>
    <property type="match status" value="1"/>
</dbReference>
<evidence type="ECO:0000256" key="7">
    <source>
        <dbReference type="ARBA" id="ARBA00047899"/>
    </source>
</evidence>
<protein>
    <recommendedName>
        <fullName evidence="1">non-specific serine/threonine protein kinase</fullName>
        <ecNumber evidence="1">2.7.11.1</ecNumber>
    </recommendedName>
</protein>
<comment type="catalytic activity">
    <reaction evidence="8">
        <text>L-seryl-[protein] + ATP = O-phospho-L-seryl-[protein] + ADP + H(+)</text>
        <dbReference type="Rhea" id="RHEA:17989"/>
        <dbReference type="Rhea" id="RHEA-COMP:9863"/>
        <dbReference type="Rhea" id="RHEA-COMP:11604"/>
        <dbReference type="ChEBI" id="CHEBI:15378"/>
        <dbReference type="ChEBI" id="CHEBI:29999"/>
        <dbReference type="ChEBI" id="CHEBI:30616"/>
        <dbReference type="ChEBI" id="CHEBI:83421"/>
        <dbReference type="ChEBI" id="CHEBI:456216"/>
        <dbReference type="EC" id="2.7.11.1"/>
    </reaction>
</comment>
<dbReference type="EMBL" id="KN822092">
    <property type="protein sequence ID" value="KIM58007.1"/>
    <property type="molecule type" value="Genomic_DNA"/>
</dbReference>
<dbReference type="SUPFAM" id="SSF56112">
    <property type="entry name" value="Protein kinase-like (PK-like)"/>
    <property type="match status" value="1"/>
</dbReference>
<dbReference type="AlphaFoldDB" id="A0A0C2ZZZ5"/>
<gene>
    <name evidence="13" type="ORF">SCLCIDRAFT_28395</name>
</gene>
<evidence type="ECO:0000256" key="4">
    <source>
        <dbReference type="ARBA" id="ARBA00022741"/>
    </source>
</evidence>
<dbReference type="HOGENOM" id="CLU_644295_0_0_1"/>
<dbReference type="InParanoid" id="A0A0C2ZZZ5"/>
<dbReference type="InterPro" id="IPR017441">
    <property type="entry name" value="Protein_kinase_ATP_BS"/>
</dbReference>
<reference evidence="13 14" key="1">
    <citation type="submission" date="2014-04" db="EMBL/GenBank/DDBJ databases">
        <authorList>
            <consortium name="DOE Joint Genome Institute"/>
            <person name="Kuo A."/>
            <person name="Kohler A."/>
            <person name="Nagy L.G."/>
            <person name="Floudas D."/>
            <person name="Copeland A."/>
            <person name="Barry K.W."/>
            <person name="Cichocki N."/>
            <person name="Veneault-Fourrey C."/>
            <person name="LaButti K."/>
            <person name="Lindquist E.A."/>
            <person name="Lipzen A."/>
            <person name="Lundell T."/>
            <person name="Morin E."/>
            <person name="Murat C."/>
            <person name="Sun H."/>
            <person name="Tunlid A."/>
            <person name="Henrissat B."/>
            <person name="Grigoriev I.V."/>
            <person name="Hibbett D.S."/>
            <person name="Martin F."/>
            <person name="Nordberg H.P."/>
            <person name="Cantor M.N."/>
            <person name="Hua S.X."/>
        </authorList>
    </citation>
    <scope>NUCLEOTIDE SEQUENCE [LARGE SCALE GENOMIC DNA]</scope>
    <source>
        <strain evidence="13 14">Foug A</strain>
    </source>
</reference>
<evidence type="ECO:0000256" key="2">
    <source>
        <dbReference type="ARBA" id="ARBA00022527"/>
    </source>
</evidence>
<sequence>MAIQIFYDGKAGERVAPVAFPLLGGIYLTLSSQGVTKALEHAKLSGPSFTFKSTFPVTTPLLTPSGESAPLSLPSSSLVPPTPPLTLSSNGTSMNRNPPTQASDVPGYCWLSRTYKEISPVGNGPDVPVVPVASEDGPRKRTTILGMVRKFFPHELRKTTTKSLVCLFKRIGQTYTHRENPLDYPANSASTRLFTCLLRSFIPLFSASAEVKVSIDQFAVIKYIGSGATGAVFEAEDNITRGRVALKVVKKPLLCGRVHNIIREQRALAQNVGNLHAVQLHASFHDTVNSYMVMPLQSGGDLHQRIVSMGTVLIDLAKFYTAELLVGLHGLHSRGILHRDIKPCNLLINHKGHLLISDFGGFCGTVDYMAPEILLKDRYGFGIDYWAAGITLFEMLTGKVIGLLHCTLTGSTGEQPGIEESNLNAV</sequence>
<keyword evidence="2 10" id="KW-0723">Serine/threonine-protein kinase</keyword>
<dbReference type="STRING" id="1036808.A0A0C2ZZZ5"/>
<dbReference type="InterPro" id="IPR000719">
    <property type="entry name" value="Prot_kinase_dom"/>
</dbReference>
<keyword evidence="6 9" id="KW-0067">ATP-binding</keyword>
<proteinExistence type="inferred from homology"/>
<dbReference type="Proteomes" id="UP000053989">
    <property type="component" value="Unassembled WGS sequence"/>
</dbReference>
<comment type="similarity">
    <text evidence="10">Belongs to the protein kinase superfamily.</text>
</comment>
<evidence type="ECO:0000313" key="13">
    <source>
        <dbReference type="EMBL" id="KIM58007.1"/>
    </source>
</evidence>
<dbReference type="Gene3D" id="3.30.200.20">
    <property type="entry name" value="Phosphorylase Kinase, domain 1"/>
    <property type="match status" value="1"/>
</dbReference>
<dbReference type="OrthoDB" id="68483at2759"/>
<feature type="binding site" evidence="9">
    <location>
        <position position="251"/>
    </location>
    <ligand>
        <name>ATP</name>
        <dbReference type="ChEBI" id="CHEBI:30616"/>
    </ligand>
</feature>
<dbReference type="GO" id="GO:0035556">
    <property type="term" value="P:intracellular signal transduction"/>
    <property type="evidence" value="ECO:0007669"/>
    <property type="project" value="TreeGrafter"/>
</dbReference>
<evidence type="ECO:0000313" key="14">
    <source>
        <dbReference type="Proteomes" id="UP000053989"/>
    </source>
</evidence>
<keyword evidence="4 9" id="KW-0547">Nucleotide-binding</keyword>
<keyword evidence="3" id="KW-0808">Transferase</keyword>
<evidence type="ECO:0000256" key="6">
    <source>
        <dbReference type="ARBA" id="ARBA00022840"/>
    </source>
</evidence>
<evidence type="ECO:0000256" key="3">
    <source>
        <dbReference type="ARBA" id="ARBA00022679"/>
    </source>
</evidence>
<evidence type="ECO:0000256" key="10">
    <source>
        <dbReference type="RuleBase" id="RU000304"/>
    </source>
</evidence>
<reference evidence="14" key="2">
    <citation type="submission" date="2015-01" db="EMBL/GenBank/DDBJ databases">
        <title>Evolutionary Origins and Diversification of the Mycorrhizal Mutualists.</title>
        <authorList>
            <consortium name="DOE Joint Genome Institute"/>
            <consortium name="Mycorrhizal Genomics Consortium"/>
            <person name="Kohler A."/>
            <person name="Kuo A."/>
            <person name="Nagy L.G."/>
            <person name="Floudas D."/>
            <person name="Copeland A."/>
            <person name="Barry K.W."/>
            <person name="Cichocki N."/>
            <person name="Veneault-Fourrey C."/>
            <person name="LaButti K."/>
            <person name="Lindquist E.A."/>
            <person name="Lipzen A."/>
            <person name="Lundell T."/>
            <person name="Morin E."/>
            <person name="Murat C."/>
            <person name="Riley R."/>
            <person name="Ohm R."/>
            <person name="Sun H."/>
            <person name="Tunlid A."/>
            <person name="Henrissat B."/>
            <person name="Grigoriev I.V."/>
            <person name="Hibbett D.S."/>
            <person name="Martin F."/>
        </authorList>
    </citation>
    <scope>NUCLEOTIDE SEQUENCE [LARGE SCALE GENOMIC DNA]</scope>
    <source>
        <strain evidence="14">Foug A</strain>
    </source>
</reference>
<dbReference type="PROSITE" id="PS50011">
    <property type="entry name" value="PROTEIN_KINASE_DOM"/>
    <property type="match status" value="1"/>
</dbReference>
<feature type="compositionally biased region" description="Low complexity" evidence="11">
    <location>
        <begin position="70"/>
        <end position="89"/>
    </location>
</feature>
<dbReference type="InterPro" id="IPR050236">
    <property type="entry name" value="Ser_Thr_kinase_AGC"/>
</dbReference>
<dbReference type="EC" id="2.7.11.1" evidence="1"/>
<dbReference type="InterPro" id="IPR011009">
    <property type="entry name" value="Kinase-like_dom_sf"/>
</dbReference>
<comment type="catalytic activity">
    <reaction evidence="7">
        <text>L-threonyl-[protein] + ATP = O-phospho-L-threonyl-[protein] + ADP + H(+)</text>
        <dbReference type="Rhea" id="RHEA:46608"/>
        <dbReference type="Rhea" id="RHEA-COMP:11060"/>
        <dbReference type="Rhea" id="RHEA-COMP:11605"/>
        <dbReference type="ChEBI" id="CHEBI:15378"/>
        <dbReference type="ChEBI" id="CHEBI:30013"/>
        <dbReference type="ChEBI" id="CHEBI:30616"/>
        <dbReference type="ChEBI" id="CHEBI:61977"/>
        <dbReference type="ChEBI" id="CHEBI:456216"/>
        <dbReference type="EC" id="2.7.11.1"/>
    </reaction>
</comment>
<evidence type="ECO:0000259" key="12">
    <source>
        <dbReference type="PROSITE" id="PS50011"/>
    </source>
</evidence>
<dbReference type="GO" id="GO:0005524">
    <property type="term" value="F:ATP binding"/>
    <property type="evidence" value="ECO:0007669"/>
    <property type="project" value="UniProtKB-UniRule"/>
</dbReference>
<accession>A0A0C2ZZZ5</accession>
<keyword evidence="14" id="KW-1185">Reference proteome</keyword>
<evidence type="ECO:0000256" key="8">
    <source>
        <dbReference type="ARBA" id="ARBA00048679"/>
    </source>
</evidence>
<evidence type="ECO:0000256" key="9">
    <source>
        <dbReference type="PROSITE-ProRule" id="PRU10141"/>
    </source>
</evidence>
<dbReference type="PANTHER" id="PTHR24356:SF1">
    <property type="entry name" value="SERINE_THREONINE-PROTEIN KINASE GREATWALL"/>
    <property type="match status" value="1"/>
</dbReference>
<evidence type="ECO:0000256" key="1">
    <source>
        <dbReference type="ARBA" id="ARBA00012513"/>
    </source>
</evidence>
<feature type="domain" description="Protein kinase" evidence="12">
    <location>
        <begin position="218"/>
        <end position="426"/>
    </location>
</feature>
<name>A0A0C2ZZZ5_9AGAM</name>
<dbReference type="SMART" id="SM00220">
    <property type="entry name" value="S_TKc"/>
    <property type="match status" value="1"/>
</dbReference>
<dbReference type="PROSITE" id="PS00108">
    <property type="entry name" value="PROTEIN_KINASE_ST"/>
    <property type="match status" value="1"/>
</dbReference>
<feature type="compositionally biased region" description="Polar residues" evidence="11">
    <location>
        <begin position="90"/>
        <end position="101"/>
    </location>
</feature>
<dbReference type="Pfam" id="PF00069">
    <property type="entry name" value="Pkinase"/>
    <property type="match status" value="1"/>
</dbReference>
<dbReference type="InterPro" id="IPR008271">
    <property type="entry name" value="Ser/Thr_kinase_AS"/>
</dbReference>